<reference evidence="5" key="1">
    <citation type="submission" date="2023-10" db="EMBL/GenBank/DDBJ databases">
        <authorList>
            <person name="Domelevo Entfellner J.-B."/>
        </authorList>
    </citation>
    <scope>NUCLEOTIDE SEQUENCE</scope>
</reference>
<dbReference type="EMBL" id="OY731405">
    <property type="protein sequence ID" value="CAJ1971670.1"/>
    <property type="molecule type" value="Genomic_DNA"/>
</dbReference>
<proteinExistence type="predicted"/>
<feature type="domain" description="Myb-like" evidence="3">
    <location>
        <begin position="183"/>
        <end position="237"/>
    </location>
</feature>
<evidence type="ECO:0000259" key="4">
    <source>
        <dbReference type="PROSITE" id="PS51294"/>
    </source>
</evidence>
<sequence length="244" mass="27652">MKNQNKIPFSEEDAASLLERYDAQTVLTLLQELSNYPHLKFNWSDLVAKTSTGISNAREYQMLWRHLAYGHSMEILDHDAQPLEDDSDIECEREALPHLNRETATQAAACVQVIAASYKMSESTPTSSMIQAPLPINIPTCTLTGQESSEGSSTSSSQRSDIIFPVTVKRQTLPNVLVGEGTSLKKKREPWSEQEDIQLRDAVQRWGEGNWANMIKRDDFPIKRSTSQLSKRWSTIRRRDANIN</sequence>
<dbReference type="SMART" id="SM00717">
    <property type="entry name" value="SANT"/>
    <property type="match status" value="1"/>
</dbReference>
<dbReference type="GO" id="GO:0005634">
    <property type="term" value="C:nucleus"/>
    <property type="evidence" value="ECO:0007669"/>
    <property type="project" value="UniProtKB-SubCell"/>
</dbReference>
<evidence type="ECO:0000259" key="3">
    <source>
        <dbReference type="PROSITE" id="PS50090"/>
    </source>
</evidence>
<evidence type="ECO:0000256" key="1">
    <source>
        <dbReference type="ARBA" id="ARBA00004123"/>
    </source>
</evidence>
<dbReference type="PROSITE" id="PS50090">
    <property type="entry name" value="MYB_LIKE"/>
    <property type="match status" value="1"/>
</dbReference>
<dbReference type="InterPro" id="IPR017930">
    <property type="entry name" value="Myb_dom"/>
</dbReference>
<evidence type="ECO:0000313" key="5">
    <source>
        <dbReference type="EMBL" id="CAJ1971670.1"/>
    </source>
</evidence>
<dbReference type="Gene3D" id="1.10.10.60">
    <property type="entry name" value="Homeodomain-like"/>
    <property type="match status" value="1"/>
</dbReference>
<name>A0AA86SZX0_9FABA</name>
<dbReference type="PANTHER" id="PTHR47206">
    <property type="entry name" value="HOMEODOMAIN-LIKE SUPERFAMILY PROTEIN"/>
    <property type="match status" value="1"/>
</dbReference>
<feature type="domain" description="HTH myb-type" evidence="4">
    <location>
        <begin position="185"/>
        <end position="241"/>
    </location>
</feature>
<dbReference type="AlphaFoldDB" id="A0AA86SZX0"/>
<dbReference type="PROSITE" id="PS51294">
    <property type="entry name" value="HTH_MYB"/>
    <property type="match status" value="1"/>
</dbReference>
<evidence type="ECO:0000256" key="2">
    <source>
        <dbReference type="ARBA" id="ARBA00023242"/>
    </source>
</evidence>
<comment type="subcellular location">
    <subcellularLocation>
        <location evidence="1">Nucleus</location>
    </subcellularLocation>
</comment>
<dbReference type="SUPFAM" id="SSF46689">
    <property type="entry name" value="Homeodomain-like"/>
    <property type="match status" value="1"/>
</dbReference>
<dbReference type="InterPro" id="IPR009057">
    <property type="entry name" value="Homeodomain-like_sf"/>
</dbReference>
<keyword evidence="6" id="KW-1185">Reference proteome</keyword>
<dbReference type="Gramene" id="rna-AYBTSS11_LOCUS23671">
    <property type="protein sequence ID" value="CAJ1971670.1"/>
    <property type="gene ID" value="gene-AYBTSS11_LOCUS23671"/>
</dbReference>
<dbReference type="InterPro" id="IPR001005">
    <property type="entry name" value="SANT/Myb"/>
</dbReference>
<evidence type="ECO:0000313" key="6">
    <source>
        <dbReference type="Proteomes" id="UP001189624"/>
    </source>
</evidence>
<gene>
    <name evidence="5" type="ORF">AYBTSS11_LOCUS23671</name>
</gene>
<dbReference type="Pfam" id="PF00249">
    <property type="entry name" value="Myb_DNA-binding"/>
    <property type="match status" value="1"/>
</dbReference>
<dbReference type="PANTHER" id="PTHR47206:SF1">
    <property type="entry name" value="HOMEODOMAIN-LIKE SUPERFAMILY PROTEIN"/>
    <property type="match status" value="1"/>
</dbReference>
<keyword evidence="2" id="KW-0539">Nucleus</keyword>
<dbReference type="CDD" id="cd11660">
    <property type="entry name" value="SANT_TRF"/>
    <property type="match status" value="1"/>
</dbReference>
<accession>A0AA86SZX0</accession>
<dbReference type="Proteomes" id="UP001189624">
    <property type="component" value="Chromosome 8"/>
</dbReference>
<organism evidence="5 6">
    <name type="scientific">Sphenostylis stenocarpa</name>
    <dbReference type="NCBI Taxonomy" id="92480"/>
    <lineage>
        <taxon>Eukaryota</taxon>
        <taxon>Viridiplantae</taxon>
        <taxon>Streptophyta</taxon>
        <taxon>Embryophyta</taxon>
        <taxon>Tracheophyta</taxon>
        <taxon>Spermatophyta</taxon>
        <taxon>Magnoliopsida</taxon>
        <taxon>eudicotyledons</taxon>
        <taxon>Gunneridae</taxon>
        <taxon>Pentapetalae</taxon>
        <taxon>rosids</taxon>
        <taxon>fabids</taxon>
        <taxon>Fabales</taxon>
        <taxon>Fabaceae</taxon>
        <taxon>Papilionoideae</taxon>
        <taxon>50 kb inversion clade</taxon>
        <taxon>NPAAA clade</taxon>
        <taxon>indigoferoid/millettioid clade</taxon>
        <taxon>Phaseoleae</taxon>
        <taxon>Sphenostylis</taxon>
    </lineage>
</organism>
<protein>
    <submittedName>
        <fullName evidence="5">Uncharacterized protein</fullName>
    </submittedName>
</protein>